<dbReference type="AlphaFoldDB" id="A0A4R4UCP9"/>
<reference evidence="2 3" key="1">
    <citation type="submission" date="2019-03" db="EMBL/GenBank/DDBJ databases">
        <title>Draft genome sequences of novel Actinobacteria.</title>
        <authorList>
            <person name="Sahin N."/>
            <person name="Ay H."/>
            <person name="Saygin H."/>
        </authorList>
    </citation>
    <scope>NUCLEOTIDE SEQUENCE [LARGE SCALE GENOMIC DNA]</scope>
    <source>
        <strain evidence="2 3">KC310</strain>
    </source>
</reference>
<evidence type="ECO:0000313" key="3">
    <source>
        <dbReference type="Proteomes" id="UP000295258"/>
    </source>
</evidence>
<evidence type="ECO:0000259" key="1">
    <source>
        <dbReference type="Pfam" id="PF07005"/>
    </source>
</evidence>
<evidence type="ECO:0000313" key="2">
    <source>
        <dbReference type="EMBL" id="TDC85903.1"/>
    </source>
</evidence>
<protein>
    <recommendedName>
        <fullName evidence="1">Four-carbon acid sugar kinase N-terminal domain-containing protein</fullName>
    </recommendedName>
</protein>
<feature type="non-terminal residue" evidence="2">
    <location>
        <position position="160"/>
    </location>
</feature>
<name>A0A4R4UCP9_9ACTN</name>
<feature type="domain" description="Four-carbon acid sugar kinase N-terminal" evidence="1">
    <location>
        <begin position="23"/>
        <end position="151"/>
    </location>
</feature>
<dbReference type="Proteomes" id="UP000295258">
    <property type="component" value="Unassembled WGS sequence"/>
</dbReference>
<sequence length="160" mass="16553">MPRDSRSLMVFGGGCVGHAPVFALADDLSGAAETAAALMSPERPARITLSGPPYDAAPPVLVADLDTRHRPDAAGLVREALAWAADRHVLIKIDSLLRGDIAATVHACLTTPAGSSPAPAVLASALPQAGRTVVDGVPLIHGVPLRETRIWTPRPQPPST</sequence>
<dbReference type="Pfam" id="PF07005">
    <property type="entry name" value="SBD_N"/>
    <property type="match status" value="1"/>
</dbReference>
<dbReference type="SUPFAM" id="SSF142764">
    <property type="entry name" value="YgbK-like"/>
    <property type="match status" value="1"/>
</dbReference>
<dbReference type="EMBL" id="SMKO01000306">
    <property type="protein sequence ID" value="TDC85903.1"/>
    <property type="molecule type" value="Genomic_DNA"/>
</dbReference>
<accession>A0A4R4UCP9</accession>
<keyword evidence="3" id="KW-1185">Reference proteome</keyword>
<dbReference type="Gene3D" id="3.40.50.10840">
    <property type="entry name" value="Putative sugar-binding, N-terminal domain"/>
    <property type="match status" value="1"/>
</dbReference>
<gene>
    <name evidence="2" type="ORF">E1292_48435</name>
</gene>
<proteinExistence type="predicted"/>
<organism evidence="2 3">
    <name type="scientific">Nonomuraea deserti</name>
    <dbReference type="NCBI Taxonomy" id="1848322"/>
    <lineage>
        <taxon>Bacteria</taxon>
        <taxon>Bacillati</taxon>
        <taxon>Actinomycetota</taxon>
        <taxon>Actinomycetes</taxon>
        <taxon>Streptosporangiales</taxon>
        <taxon>Streptosporangiaceae</taxon>
        <taxon>Nonomuraea</taxon>
    </lineage>
</organism>
<comment type="caution">
    <text evidence="2">The sequence shown here is derived from an EMBL/GenBank/DDBJ whole genome shotgun (WGS) entry which is preliminary data.</text>
</comment>
<dbReference type="InterPro" id="IPR037051">
    <property type="entry name" value="4-carb_acid_sugar_kinase_N_sf"/>
</dbReference>
<dbReference type="InterPro" id="IPR010737">
    <property type="entry name" value="4-carb_acid_sugar_kinase_N"/>
</dbReference>